<evidence type="ECO:0000313" key="2">
    <source>
        <dbReference type="EMBL" id="GFT68853.1"/>
    </source>
</evidence>
<feature type="domain" description="DEAH11/12 KH-domain" evidence="1">
    <location>
        <begin position="344"/>
        <end position="397"/>
    </location>
</feature>
<evidence type="ECO:0000313" key="3">
    <source>
        <dbReference type="Proteomes" id="UP000887013"/>
    </source>
</evidence>
<dbReference type="AlphaFoldDB" id="A0A8X6U2N1"/>
<protein>
    <submittedName>
        <fullName evidence="2">ATP-dependent RNA helicase DEAH12, chloroplastic</fullName>
    </submittedName>
</protein>
<feature type="non-terminal residue" evidence="2">
    <location>
        <position position="398"/>
    </location>
</feature>
<proteinExistence type="predicted"/>
<keyword evidence="2" id="KW-0347">Helicase</keyword>
<evidence type="ECO:0000259" key="1">
    <source>
        <dbReference type="Pfam" id="PF24471"/>
    </source>
</evidence>
<keyword evidence="2" id="KW-0378">Hydrolase</keyword>
<accession>A0A8X6U2N1</accession>
<dbReference type="EMBL" id="BMAW01116048">
    <property type="protein sequence ID" value="GFT68853.1"/>
    <property type="molecule type" value="Genomic_DNA"/>
</dbReference>
<keyword evidence="2" id="KW-0067">ATP-binding</keyword>
<gene>
    <name evidence="2" type="primary">At5g10370_2</name>
    <name evidence="2" type="ORF">NPIL_332061</name>
</gene>
<keyword evidence="2" id="KW-0547">Nucleotide-binding</keyword>
<dbReference type="Proteomes" id="UP000887013">
    <property type="component" value="Unassembled WGS sequence"/>
</dbReference>
<sequence>MKVASAQKAMLHCSQLKELKIKSVVCIPKSNDEVLPLYRLRVTWYRCPATGSGWVEFPSEADCIVASGKLTAASFYIDNNYIRFTPTSYEKILDIKNLPPFVDENILKEKIQESLKVVLKNSNKMRIHVERKKPSPVTEKDMEQVKSELKMLFRESALIDVKYPNREDVSWIALVYYKDCKDGEKALRSLGDNTKINSFPLHIQAILESHLQCKKNVYRAIESEIDLMRKIKNVYFTIWDKENVCNIKFSSQSAEKLFDIHMQISQLLRGKILECFDKKYHYLFTADGRQEIIKIEESTKTAIILNGIRKLISIFGPKKNCSLAYDSVCSLVTKNILFKKKIFSLKNSSIPPGFLKNLYSKYGYCLEGLINHFRLRDAKLDPETGSLTIKGSESNIEQ</sequence>
<comment type="caution">
    <text evidence="2">The sequence shown here is derived from an EMBL/GenBank/DDBJ whole genome shotgun (WGS) entry which is preliminary data.</text>
</comment>
<dbReference type="GO" id="GO:0004386">
    <property type="term" value="F:helicase activity"/>
    <property type="evidence" value="ECO:0007669"/>
    <property type="project" value="UniProtKB-KW"/>
</dbReference>
<name>A0A8X6U2N1_NEPPI</name>
<dbReference type="InterPro" id="IPR056245">
    <property type="entry name" value="KH_DEAH11/12"/>
</dbReference>
<keyword evidence="3" id="KW-1185">Reference proteome</keyword>
<reference evidence="2" key="1">
    <citation type="submission" date="2020-08" db="EMBL/GenBank/DDBJ databases">
        <title>Multicomponent nature underlies the extraordinary mechanical properties of spider dragline silk.</title>
        <authorList>
            <person name="Kono N."/>
            <person name="Nakamura H."/>
            <person name="Mori M."/>
            <person name="Yoshida Y."/>
            <person name="Ohtoshi R."/>
            <person name="Malay A.D."/>
            <person name="Moran D.A.P."/>
            <person name="Tomita M."/>
            <person name="Numata K."/>
            <person name="Arakawa K."/>
        </authorList>
    </citation>
    <scope>NUCLEOTIDE SEQUENCE</scope>
</reference>
<organism evidence="2 3">
    <name type="scientific">Nephila pilipes</name>
    <name type="common">Giant wood spider</name>
    <name type="synonym">Nephila maculata</name>
    <dbReference type="NCBI Taxonomy" id="299642"/>
    <lineage>
        <taxon>Eukaryota</taxon>
        <taxon>Metazoa</taxon>
        <taxon>Ecdysozoa</taxon>
        <taxon>Arthropoda</taxon>
        <taxon>Chelicerata</taxon>
        <taxon>Arachnida</taxon>
        <taxon>Araneae</taxon>
        <taxon>Araneomorphae</taxon>
        <taxon>Entelegynae</taxon>
        <taxon>Araneoidea</taxon>
        <taxon>Nephilidae</taxon>
        <taxon>Nephila</taxon>
    </lineage>
</organism>
<dbReference type="Pfam" id="PF24471">
    <property type="entry name" value="KH_DEAH11"/>
    <property type="match status" value="1"/>
</dbReference>